<name>A0A9R1X9K6_LACSA</name>
<reference evidence="1 2" key="1">
    <citation type="journal article" date="2017" name="Nat. Commun.">
        <title>Genome assembly with in vitro proximity ligation data and whole-genome triplication in lettuce.</title>
        <authorList>
            <person name="Reyes-Chin-Wo S."/>
            <person name="Wang Z."/>
            <person name="Yang X."/>
            <person name="Kozik A."/>
            <person name="Arikit S."/>
            <person name="Song C."/>
            <person name="Xia L."/>
            <person name="Froenicke L."/>
            <person name="Lavelle D.O."/>
            <person name="Truco M.J."/>
            <person name="Xia R."/>
            <person name="Zhu S."/>
            <person name="Xu C."/>
            <person name="Xu H."/>
            <person name="Xu X."/>
            <person name="Cox K."/>
            <person name="Korf I."/>
            <person name="Meyers B.C."/>
            <person name="Michelmore R.W."/>
        </authorList>
    </citation>
    <scope>NUCLEOTIDE SEQUENCE [LARGE SCALE GENOMIC DNA]</scope>
    <source>
        <strain evidence="2">cv. Salinas</strain>
        <tissue evidence="1">Seedlings</tissue>
    </source>
</reference>
<accession>A0A9R1X9K6</accession>
<gene>
    <name evidence="1" type="ORF">LSAT_V11C600308330</name>
</gene>
<organism evidence="1 2">
    <name type="scientific">Lactuca sativa</name>
    <name type="common">Garden lettuce</name>
    <dbReference type="NCBI Taxonomy" id="4236"/>
    <lineage>
        <taxon>Eukaryota</taxon>
        <taxon>Viridiplantae</taxon>
        <taxon>Streptophyta</taxon>
        <taxon>Embryophyta</taxon>
        <taxon>Tracheophyta</taxon>
        <taxon>Spermatophyta</taxon>
        <taxon>Magnoliopsida</taxon>
        <taxon>eudicotyledons</taxon>
        <taxon>Gunneridae</taxon>
        <taxon>Pentapetalae</taxon>
        <taxon>asterids</taxon>
        <taxon>campanulids</taxon>
        <taxon>Asterales</taxon>
        <taxon>Asteraceae</taxon>
        <taxon>Cichorioideae</taxon>
        <taxon>Cichorieae</taxon>
        <taxon>Lactucinae</taxon>
        <taxon>Lactuca</taxon>
    </lineage>
</organism>
<evidence type="ECO:0000313" key="1">
    <source>
        <dbReference type="EMBL" id="KAJ0202474.1"/>
    </source>
</evidence>
<sequence>MKQLGGAPTWKRRRSIYAVKFRNQIGNNARSNESSSIDSHSSGVIKSSNFLIQSDFSTRLSSFETFVVGKNVYSLGILILEIITRKKPSMTNLG</sequence>
<proteinExistence type="predicted"/>
<comment type="caution">
    <text evidence="1">The sequence shown here is derived from an EMBL/GenBank/DDBJ whole genome shotgun (WGS) entry which is preliminary data.</text>
</comment>
<evidence type="ECO:0000313" key="2">
    <source>
        <dbReference type="Proteomes" id="UP000235145"/>
    </source>
</evidence>
<protein>
    <submittedName>
        <fullName evidence="1">Uncharacterized protein</fullName>
    </submittedName>
</protein>
<dbReference type="AlphaFoldDB" id="A0A9R1X9K6"/>
<dbReference type="Proteomes" id="UP000235145">
    <property type="component" value="Unassembled WGS sequence"/>
</dbReference>
<dbReference type="EMBL" id="NBSK02000006">
    <property type="protein sequence ID" value="KAJ0202474.1"/>
    <property type="molecule type" value="Genomic_DNA"/>
</dbReference>
<keyword evidence="2" id="KW-1185">Reference proteome</keyword>